<dbReference type="GO" id="GO:0003743">
    <property type="term" value="F:translation initiation factor activity"/>
    <property type="evidence" value="ECO:0007669"/>
    <property type="project" value="UniProtKB-KW"/>
</dbReference>
<organism evidence="2 3">
    <name type="scientific">Longibaculum muris</name>
    <dbReference type="NCBI Taxonomy" id="1796628"/>
    <lineage>
        <taxon>Bacteria</taxon>
        <taxon>Bacillati</taxon>
        <taxon>Bacillota</taxon>
        <taxon>Erysipelotrichia</taxon>
        <taxon>Erysipelotrichales</taxon>
        <taxon>Coprobacillaceae</taxon>
        <taxon>Longibaculum</taxon>
    </lineage>
</organism>
<feature type="non-terminal residue" evidence="2">
    <location>
        <position position="383"/>
    </location>
</feature>
<name>A0A4R3YCF5_9FIRM</name>
<dbReference type="Proteomes" id="UP000295515">
    <property type="component" value="Unassembled WGS sequence"/>
</dbReference>
<accession>A0A4R3YCF5</accession>
<dbReference type="AlphaFoldDB" id="A0A4R3YCF5"/>
<keyword evidence="2" id="KW-0396">Initiation factor</keyword>
<sequence>MKYKSTVKVGIDEITLVLFPNEKVPPDEWIIKADEILGRFIDLSKIEELFGKMQEAQYGVQQGYSTGLTFENKPWHMSISWHEYLQTMGICIKFSAYAWSVYQSTFFERYGKRMNIALFLKMIQSDFYIARLSRIDMTADYFNFHKCFNPNTIYQNLKSGSIIVKDYKNRSMIKTFNGVDKNGIISTLYVGSRKSNTRCFTRIYDKKAEQIETKGFRYEEAINCKSWIRQEVVFKGTYAHQITEELLNITDEKELVQFIAHQITDRYRFYDIQTKKEMKYTRALLYIMNNAQFNHLSTAIAKDNDLKRSIIYLLKGSGLCPTFYKAFEVWGEGADKEIANYLFEYYEKFYIPEANQKKEIKSWIKKHRSTLRQQTITEYLKGV</sequence>
<proteinExistence type="predicted"/>
<protein>
    <submittedName>
        <fullName evidence="2">Replication initiation factor</fullName>
    </submittedName>
</protein>
<dbReference type="EMBL" id="SMCQ01000050">
    <property type="protein sequence ID" value="TCV89696.1"/>
    <property type="molecule type" value="Genomic_DNA"/>
</dbReference>
<gene>
    <name evidence="2" type="ORF">EDD60_1501</name>
</gene>
<comment type="caution">
    <text evidence="2">The sequence shown here is derived from an EMBL/GenBank/DDBJ whole genome shotgun (WGS) entry which is preliminary data.</text>
</comment>
<dbReference type="RefSeq" id="WP_132226555.1">
    <property type="nucleotide sequence ID" value="NZ_SMCQ01000050.1"/>
</dbReference>
<reference evidence="2 3" key="1">
    <citation type="submission" date="2019-03" db="EMBL/GenBank/DDBJ databases">
        <title>Genomic Encyclopedia of Type Strains, Phase IV (KMG-IV): sequencing the most valuable type-strain genomes for metagenomic binning, comparative biology and taxonomic classification.</title>
        <authorList>
            <person name="Goeker M."/>
        </authorList>
    </citation>
    <scope>NUCLEOTIDE SEQUENCE [LARGE SCALE GENOMIC DNA]</scope>
    <source>
        <strain evidence="2 3">DSM 29487</strain>
    </source>
</reference>
<keyword evidence="3" id="KW-1185">Reference proteome</keyword>
<feature type="domain" description="Replication initiation protein-like C-terminal" evidence="1">
    <location>
        <begin position="131"/>
        <end position="298"/>
    </location>
</feature>
<evidence type="ECO:0000313" key="2">
    <source>
        <dbReference type="EMBL" id="TCV89696.1"/>
    </source>
</evidence>
<evidence type="ECO:0000259" key="1">
    <source>
        <dbReference type="Pfam" id="PF02486"/>
    </source>
</evidence>
<keyword evidence="2" id="KW-0648">Protein biosynthesis</keyword>
<dbReference type="GeneID" id="98916948"/>
<dbReference type="InterPro" id="IPR003491">
    <property type="entry name" value="REP-like_C"/>
</dbReference>
<evidence type="ECO:0000313" key="3">
    <source>
        <dbReference type="Proteomes" id="UP000295515"/>
    </source>
</evidence>
<dbReference type="Pfam" id="PF02486">
    <property type="entry name" value="Rep_trans"/>
    <property type="match status" value="1"/>
</dbReference>